<dbReference type="OrthoDB" id="9779267at2"/>
<dbReference type="SUPFAM" id="SSF53649">
    <property type="entry name" value="Alkaline phosphatase-like"/>
    <property type="match status" value="1"/>
</dbReference>
<dbReference type="GO" id="GO:0016787">
    <property type="term" value="F:hydrolase activity"/>
    <property type="evidence" value="ECO:0007669"/>
    <property type="project" value="UniProtKB-ARBA"/>
</dbReference>
<dbReference type="Proteomes" id="UP000218810">
    <property type="component" value="Unassembled WGS sequence"/>
</dbReference>
<comment type="caution">
    <text evidence="1">The sequence shown here is derived from an EMBL/GenBank/DDBJ whole genome shotgun (WGS) entry which is preliminary data.</text>
</comment>
<proteinExistence type="predicted"/>
<dbReference type="Gene3D" id="3.40.720.10">
    <property type="entry name" value="Alkaline Phosphatase, subunit A"/>
    <property type="match status" value="1"/>
</dbReference>
<dbReference type="InterPro" id="IPR017850">
    <property type="entry name" value="Alkaline_phosphatase_core_sf"/>
</dbReference>
<keyword evidence="2" id="KW-1185">Reference proteome</keyword>
<dbReference type="Pfam" id="PF01663">
    <property type="entry name" value="Phosphodiest"/>
    <property type="match status" value="1"/>
</dbReference>
<reference evidence="2" key="1">
    <citation type="submission" date="2017-09" db="EMBL/GenBank/DDBJ databases">
        <authorList>
            <person name="Zhang Y."/>
            <person name="Huang X."/>
            <person name="Liu J."/>
            <person name="Lu L."/>
            <person name="Peng K."/>
        </authorList>
    </citation>
    <scope>NUCLEOTIDE SEQUENCE [LARGE SCALE GENOMIC DNA]</scope>
    <source>
        <strain evidence="2">S-XJ-1</strain>
    </source>
</reference>
<dbReference type="PANTHER" id="PTHR10151:SF120">
    <property type="entry name" value="BIS(5'-ADENOSYL)-TRIPHOSPHATASE"/>
    <property type="match status" value="1"/>
</dbReference>
<dbReference type="EMBL" id="NTGA01000005">
    <property type="protein sequence ID" value="PAY24492.1"/>
    <property type="molecule type" value="Genomic_DNA"/>
</dbReference>
<dbReference type="AlphaFoldDB" id="A0A2A2WTE8"/>
<evidence type="ECO:0000313" key="1">
    <source>
        <dbReference type="EMBL" id="PAY24492.1"/>
    </source>
</evidence>
<evidence type="ECO:0000313" key="2">
    <source>
        <dbReference type="Proteomes" id="UP000218810"/>
    </source>
</evidence>
<accession>A0A2A2WTE8</accession>
<protein>
    <submittedName>
        <fullName evidence="1">Alkaline phosphatase family protein</fullName>
    </submittedName>
</protein>
<gene>
    <name evidence="1" type="ORF">CEY15_03330</name>
</gene>
<sequence length="381" mass="40336">MTGIPTRAAAHSLADVMPSIASSLGVDIRNPLQLPPTRDAVLVLVDGLGAELIREHADVAPTLAAMTARMISAGFPATTATSLTSLAVGAPCSRHGIVGYSFALPDEGADTPTVFNSLRWTTGSAEGPSALDRFPPREVQVLPSLMELLTQHGVDVTYVMREDFRESGLTRAAFRADGDYRPAISLEEIREAVLDAVSGSSRSPRFVYSYFGDLDLIGHIHGPGSPEWRQSLHDVDAVVADLATDLPPDCRMVVTADHGMVAADTVIDIDSTPALLADVDAVAGEARVRHLYARAGSGPAVQSAWSAELGGHARVVSREQALDEELFGPGREHAERLGDVIAIATGGVILARSHHEKMESSLLGHHGANTAAEQHIPLVLR</sequence>
<dbReference type="RefSeq" id="WP_095717294.1">
    <property type="nucleotide sequence ID" value="NZ_NTGA01000005.1"/>
</dbReference>
<dbReference type="PANTHER" id="PTHR10151">
    <property type="entry name" value="ECTONUCLEOTIDE PYROPHOSPHATASE/PHOSPHODIESTERASE"/>
    <property type="match status" value="1"/>
</dbReference>
<organism evidence="1 2">
    <name type="scientific">Dietzia natronolimnaea</name>
    <dbReference type="NCBI Taxonomy" id="161920"/>
    <lineage>
        <taxon>Bacteria</taxon>
        <taxon>Bacillati</taxon>
        <taxon>Actinomycetota</taxon>
        <taxon>Actinomycetes</taxon>
        <taxon>Mycobacteriales</taxon>
        <taxon>Dietziaceae</taxon>
        <taxon>Dietzia</taxon>
    </lineage>
</organism>
<dbReference type="InterPro" id="IPR002591">
    <property type="entry name" value="Phosphodiest/P_Trfase"/>
</dbReference>
<name>A0A2A2WTE8_9ACTN</name>